<reference evidence="11" key="1">
    <citation type="submission" date="2016-10" db="EMBL/GenBank/DDBJ databases">
        <authorList>
            <person name="Varghese N."/>
            <person name="Submissions S."/>
        </authorList>
    </citation>
    <scope>NUCLEOTIDE SEQUENCE [LARGE SCALE GENOMIC DNA]</scope>
    <source>
        <strain evidence="11">CGMCC 4.3504</strain>
    </source>
</reference>
<comment type="similarity">
    <text evidence="3 7">Belongs to the glycosyltransferase 1 family. Bacterial/plant glycogen synthase subfamily.</text>
</comment>
<name>A0A1G6M2F0_9ACTN</name>
<keyword evidence="4 7" id="KW-0328">Glycosyltransferase</keyword>
<dbReference type="NCBIfam" id="TIGR02095">
    <property type="entry name" value="glgA"/>
    <property type="match status" value="1"/>
</dbReference>
<evidence type="ECO:0000259" key="9">
    <source>
        <dbReference type="Pfam" id="PF08323"/>
    </source>
</evidence>
<dbReference type="PANTHER" id="PTHR45825:SF11">
    <property type="entry name" value="ALPHA AMYLASE DOMAIN-CONTAINING PROTEIN"/>
    <property type="match status" value="1"/>
</dbReference>
<dbReference type="EC" id="2.4.1.21" evidence="7"/>
<accession>A0A1G6M2F0</accession>
<proteinExistence type="inferred from homology"/>
<dbReference type="AlphaFoldDB" id="A0A1G6M2F0"/>
<gene>
    <name evidence="7" type="primary">glgA</name>
    <name evidence="10" type="ORF">SAMN05216505_102355</name>
</gene>
<keyword evidence="6 7" id="KW-0320">Glycogen biosynthesis</keyword>
<dbReference type="GO" id="GO:0004373">
    <property type="term" value="F:alpha-1,4-glucan glucosyltransferase (UDP-glucose donor) activity"/>
    <property type="evidence" value="ECO:0007669"/>
    <property type="project" value="InterPro"/>
</dbReference>
<dbReference type="InterPro" id="IPR001296">
    <property type="entry name" value="Glyco_trans_1"/>
</dbReference>
<dbReference type="PANTHER" id="PTHR45825">
    <property type="entry name" value="GRANULE-BOUND STARCH SYNTHASE 1, CHLOROPLASTIC/AMYLOPLASTIC"/>
    <property type="match status" value="1"/>
</dbReference>
<evidence type="ECO:0000256" key="3">
    <source>
        <dbReference type="ARBA" id="ARBA00010281"/>
    </source>
</evidence>
<keyword evidence="5 7" id="KW-0808">Transferase</keyword>
<comment type="caution">
    <text evidence="7">Lacks conserved residue(s) required for the propagation of feature annotation.</text>
</comment>
<dbReference type="STRING" id="67344.SAMN05216505_102355"/>
<comment type="catalytic activity">
    <reaction evidence="1 7">
        <text>[(1-&gt;4)-alpha-D-glucosyl](n) + ADP-alpha-D-glucose = [(1-&gt;4)-alpha-D-glucosyl](n+1) + ADP + H(+)</text>
        <dbReference type="Rhea" id="RHEA:18189"/>
        <dbReference type="Rhea" id="RHEA-COMP:9584"/>
        <dbReference type="Rhea" id="RHEA-COMP:9587"/>
        <dbReference type="ChEBI" id="CHEBI:15378"/>
        <dbReference type="ChEBI" id="CHEBI:15444"/>
        <dbReference type="ChEBI" id="CHEBI:57498"/>
        <dbReference type="ChEBI" id="CHEBI:456216"/>
        <dbReference type="EC" id="2.4.1.21"/>
    </reaction>
</comment>
<comment type="function">
    <text evidence="2 7">Synthesizes alpha-1,4-glucan chains using ADP-glucose.</text>
</comment>
<dbReference type="UniPathway" id="UPA00164"/>
<dbReference type="InterPro" id="IPR013534">
    <property type="entry name" value="Starch_synth_cat_dom"/>
</dbReference>
<evidence type="ECO:0000313" key="10">
    <source>
        <dbReference type="EMBL" id="SDC49659.1"/>
    </source>
</evidence>
<dbReference type="Pfam" id="PF08323">
    <property type="entry name" value="Glyco_transf_5"/>
    <property type="match status" value="1"/>
</dbReference>
<keyword evidence="11" id="KW-1185">Reference proteome</keyword>
<dbReference type="Proteomes" id="UP000182100">
    <property type="component" value="Unassembled WGS sequence"/>
</dbReference>
<feature type="domain" description="Starch synthase catalytic" evidence="9">
    <location>
        <begin position="4"/>
        <end position="231"/>
    </location>
</feature>
<protein>
    <recommendedName>
        <fullName evidence="7">Glycogen synthase</fullName>
        <ecNumber evidence="7">2.4.1.21</ecNumber>
    </recommendedName>
    <alternativeName>
        <fullName evidence="7">Starch [bacterial glycogen] synthase</fullName>
    </alternativeName>
</protein>
<evidence type="ECO:0000256" key="1">
    <source>
        <dbReference type="ARBA" id="ARBA00001478"/>
    </source>
</evidence>
<evidence type="ECO:0000256" key="2">
    <source>
        <dbReference type="ARBA" id="ARBA00002764"/>
    </source>
</evidence>
<dbReference type="HAMAP" id="MF_00484">
    <property type="entry name" value="Glycogen_synth"/>
    <property type="match status" value="1"/>
</dbReference>
<evidence type="ECO:0000259" key="8">
    <source>
        <dbReference type="Pfam" id="PF00534"/>
    </source>
</evidence>
<dbReference type="EMBL" id="FMZK01000002">
    <property type="protein sequence ID" value="SDC49659.1"/>
    <property type="molecule type" value="Genomic_DNA"/>
</dbReference>
<evidence type="ECO:0000256" key="5">
    <source>
        <dbReference type="ARBA" id="ARBA00022679"/>
    </source>
</evidence>
<comment type="pathway">
    <text evidence="7">Glycan biosynthesis; glycogen biosynthesis.</text>
</comment>
<dbReference type="SUPFAM" id="SSF53756">
    <property type="entry name" value="UDP-Glycosyltransferase/glycogen phosphorylase"/>
    <property type="match status" value="1"/>
</dbReference>
<organism evidence="10 11">
    <name type="scientific">Streptomyces prasinopilosus</name>
    <dbReference type="NCBI Taxonomy" id="67344"/>
    <lineage>
        <taxon>Bacteria</taxon>
        <taxon>Bacillati</taxon>
        <taxon>Actinomycetota</taxon>
        <taxon>Actinomycetes</taxon>
        <taxon>Kitasatosporales</taxon>
        <taxon>Streptomycetaceae</taxon>
        <taxon>Streptomyces</taxon>
    </lineage>
</organism>
<evidence type="ECO:0000256" key="6">
    <source>
        <dbReference type="ARBA" id="ARBA00023056"/>
    </source>
</evidence>
<evidence type="ECO:0000313" key="11">
    <source>
        <dbReference type="Proteomes" id="UP000182100"/>
    </source>
</evidence>
<dbReference type="InterPro" id="IPR011835">
    <property type="entry name" value="GS/SS"/>
</dbReference>
<evidence type="ECO:0000256" key="7">
    <source>
        <dbReference type="HAMAP-Rule" id="MF_00484"/>
    </source>
</evidence>
<dbReference type="Gene3D" id="3.40.50.2000">
    <property type="entry name" value="Glycogen Phosphorylase B"/>
    <property type="match status" value="2"/>
</dbReference>
<dbReference type="GO" id="GO:0005978">
    <property type="term" value="P:glycogen biosynthetic process"/>
    <property type="evidence" value="ECO:0007669"/>
    <property type="project" value="UniProtKB-UniRule"/>
</dbReference>
<sequence length="501" mass="54309">MRCLYLTQELAPHFTEGGLGQASRALPAALHRGHGIVHDLFLPYYPRLVRERGLRTEPVSELPSTTVGGVTAQPVVHRLLGTGDGPEVFLLRADEWYDREGIYRDGRYVEFTDAAERAAFYGLCGARWAWSSGRAYDLVHGNDWQSGAALAHLRARRGTVASPALLLNIHSAHYWGEFEPERLSHLGLPETYAEELALRCAGRPSLLHLGMLAADAATTGSPGYARELTDDLACTPLAEALGTLELTGIVAGVDAGVWDPTARGRSSAPYDSASVEEGKRANKRALQRRLGLTVDLDMPLFGVCTRLVDEKGSDLLLEGLRPLLAAGRAQLVVVGPGDDRYRAALAALVTAAPDAVHHSPAFDQDLAWQVYAGADFSPMPSRVEPCGLNQLISMAYGTIPLTTPVGGLRDTVTDLTADPRRGTGLVIAEHTARAVQDTAERALRLLAGDRGHLISLRRRLMTQDWSWDRTARATAALYTGLAAAVRRPRQLLTVHFEEQAS</sequence>
<dbReference type="GO" id="GO:0009011">
    <property type="term" value="F:alpha-1,4-glucan glucosyltransferase (ADP-glucose donor) activity"/>
    <property type="evidence" value="ECO:0007669"/>
    <property type="project" value="UniProtKB-UniRule"/>
</dbReference>
<dbReference type="RefSeq" id="WP_074993957.1">
    <property type="nucleotide sequence ID" value="NZ_FMZK01000002.1"/>
</dbReference>
<dbReference type="Pfam" id="PF00534">
    <property type="entry name" value="Glycos_transf_1"/>
    <property type="match status" value="1"/>
</dbReference>
<feature type="domain" description="Glycosyl transferase family 1" evidence="8">
    <location>
        <begin position="298"/>
        <end position="443"/>
    </location>
</feature>
<evidence type="ECO:0000256" key="4">
    <source>
        <dbReference type="ARBA" id="ARBA00022676"/>
    </source>
</evidence>